<evidence type="ECO:0000256" key="9">
    <source>
        <dbReference type="ARBA" id="ARBA00023002"/>
    </source>
</evidence>
<dbReference type="AlphaFoldDB" id="A0A9P5ZIM9"/>
<gene>
    <name evidence="15" type="ORF">BDN71DRAFT_1436608</name>
</gene>
<dbReference type="SUPFAM" id="SSF48264">
    <property type="entry name" value="Cytochrome P450"/>
    <property type="match status" value="1"/>
</dbReference>
<evidence type="ECO:0000256" key="2">
    <source>
        <dbReference type="ARBA" id="ARBA00004167"/>
    </source>
</evidence>
<evidence type="ECO:0000313" key="16">
    <source>
        <dbReference type="Proteomes" id="UP000807025"/>
    </source>
</evidence>
<evidence type="ECO:0000256" key="13">
    <source>
        <dbReference type="ARBA" id="ARBA00023180"/>
    </source>
</evidence>
<accession>A0A9P5ZIM9</accession>
<evidence type="ECO:0000313" key="15">
    <source>
        <dbReference type="EMBL" id="KAF9487753.1"/>
    </source>
</evidence>
<comment type="subcellular location">
    <subcellularLocation>
        <location evidence="2">Membrane</location>
        <topology evidence="2">Single-pass membrane protein</topology>
    </subcellularLocation>
</comment>
<name>A0A9P5ZIM9_PLEER</name>
<evidence type="ECO:0000256" key="1">
    <source>
        <dbReference type="ARBA" id="ARBA00001971"/>
    </source>
</evidence>
<comment type="pathway">
    <text evidence="3">Secondary metabolite biosynthesis.</text>
</comment>
<dbReference type="PRINTS" id="PR00463">
    <property type="entry name" value="EP450I"/>
</dbReference>
<feature type="region of interest" description="Disordered" evidence="14">
    <location>
        <begin position="105"/>
        <end position="139"/>
    </location>
</feature>
<dbReference type="GO" id="GO:0020037">
    <property type="term" value="F:heme binding"/>
    <property type="evidence" value="ECO:0007669"/>
    <property type="project" value="InterPro"/>
</dbReference>
<organism evidence="15 16">
    <name type="scientific">Pleurotus eryngii</name>
    <name type="common">Boletus of the steppes</name>
    <dbReference type="NCBI Taxonomy" id="5323"/>
    <lineage>
        <taxon>Eukaryota</taxon>
        <taxon>Fungi</taxon>
        <taxon>Dikarya</taxon>
        <taxon>Basidiomycota</taxon>
        <taxon>Agaricomycotina</taxon>
        <taxon>Agaricomycetes</taxon>
        <taxon>Agaricomycetidae</taxon>
        <taxon>Agaricales</taxon>
        <taxon>Pleurotineae</taxon>
        <taxon>Pleurotaceae</taxon>
        <taxon>Pleurotus</taxon>
    </lineage>
</organism>
<keyword evidence="8" id="KW-1133">Transmembrane helix</keyword>
<dbReference type="InterPro" id="IPR002401">
    <property type="entry name" value="Cyt_P450_E_grp-I"/>
</dbReference>
<keyword evidence="9" id="KW-0560">Oxidoreductase</keyword>
<comment type="similarity">
    <text evidence="4">Belongs to the cytochrome P450 family.</text>
</comment>
<evidence type="ECO:0000256" key="11">
    <source>
        <dbReference type="ARBA" id="ARBA00023033"/>
    </source>
</evidence>
<comment type="cofactor">
    <cofactor evidence="1">
        <name>heme</name>
        <dbReference type="ChEBI" id="CHEBI:30413"/>
    </cofactor>
</comment>
<evidence type="ECO:0000256" key="5">
    <source>
        <dbReference type="ARBA" id="ARBA00022617"/>
    </source>
</evidence>
<dbReference type="Gene3D" id="1.10.630.10">
    <property type="entry name" value="Cytochrome P450"/>
    <property type="match status" value="1"/>
</dbReference>
<dbReference type="InterPro" id="IPR001128">
    <property type="entry name" value="Cyt_P450"/>
</dbReference>
<feature type="compositionally biased region" description="Polar residues" evidence="14">
    <location>
        <begin position="130"/>
        <end position="139"/>
    </location>
</feature>
<dbReference type="EMBL" id="MU154752">
    <property type="protein sequence ID" value="KAF9487753.1"/>
    <property type="molecule type" value="Genomic_DNA"/>
</dbReference>
<protein>
    <submittedName>
        <fullName evidence="15">Cytochrome P450</fullName>
    </submittedName>
</protein>
<keyword evidence="10" id="KW-0408">Iron</keyword>
<dbReference type="PANTHER" id="PTHR46300">
    <property type="entry name" value="P450, PUTATIVE (EUROFUNG)-RELATED-RELATED"/>
    <property type="match status" value="1"/>
</dbReference>
<dbReference type="InterPro" id="IPR036396">
    <property type="entry name" value="Cyt_P450_sf"/>
</dbReference>
<dbReference type="PANTHER" id="PTHR46300:SF2">
    <property type="entry name" value="CYTOCHROME P450 MONOOXYGENASE ALNH-RELATED"/>
    <property type="match status" value="1"/>
</dbReference>
<keyword evidence="5" id="KW-0349">Heme</keyword>
<keyword evidence="13" id="KW-0325">Glycoprotein</keyword>
<evidence type="ECO:0000256" key="3">
    <source>
        <dbReference type="ARBA" id="ARBA00005179"/>
    </source>
</evidence>
<dbReference type="OrthoDB" id="1470350at2759"/>
<evidence type="ECO:0000256" key="12">
    <source>
        <dbReference type="ARBA" id="ARBA00023136"/>
    </source>
</evidence>
<dbReference type="InterPro" id="IPR050364">
    <property type="entry name" value="Cytochrome_P450_fung"/>
</dbReference>
<dbReference type="GO" id="GO:0005506">
    <property type="term" value="F:iron ion binding"/>
    <property type="evidence" value="ECO:0007669"/>
    <property type="project" value="InterPro"/>
</dbReference>
<keyword evidence="12" id="KW-0472">Membrane</keyword>
<keyword evidence="16" id="KW-1185">Reference proteome</keyword>
<dbReference type="GO" id="GO:0016020">
    <property type="term" value="C:membrane"/>
    <property type="evidence" value="ECO:0007669"/>
    <property type="project" value="UniProtKB-SubCell"/>
</dbReference>
<dbReference type="GO" id="GO:0016705">
    <property type="term" value="F:oxidoreductase activity, acting on paired donors, with incorporation or reduction of molecular oxygen"/>
    <property type="evidence" value="ECO:0007669"/>
    <property type="project" value="InterPro"/>
</dbReference>
<comment type="caution">
    <text evidence="15">The sequence shown here is derived from an EMBL/GenBank/DDBJ whole genome shotgun (WGS) entry which is preliminary data.</text>
</comment>
<keyword evidence="6" id="KW-0812">Transmembrane</keyword>
<dbReference type="Proteomes" id="UP000807025">
    <property type="component" value="Unassembled WGS sequence"/>
</dbReference>
<proteinExistence type="inferred from homology"/>
<evidence type="ECO:0000256" key="14">
    <source>
        <dbReference type="SAM" id="MobiDB-lite"/>
    </source>
</evidence>
<evidence type="ECO:0000256" key="10">
    <source>
        <dbReference type="ARBA" id="ARBA00023004"/>
    </source>
</evidence>
<reference evidence="15" key="1">
    <citation type="submission" date="2020-11" db="EMBL/GenBank/DDBJ databases">
        <authorList>
            <consortium name="DOE Joint Genome Institute"/>
            <person name="Ahrendt S."/>
            <person name="Riley R."/>
            <person name="Andreopoulos W."/>
            <person name="Labutti K."/>
            <person name="Pangilinan J."/>
            <person name="Ruiz-Duenas F.J."/>
            <person name="Barrasa J.M."/>
            <person name="Sanchez-Garcia M."/>
            <person name="Camarero S."/>
            <person name="Miyauchi S."/>
            <person name="Serrano A."/>
            <person name="Linde D."/>
            <person name="Babiker R."/>
            <person name="Drula E."/>
            <person name="Ayuso-Fernandez I."/>
            <person name="Pacheco R."/>
            <person name="Padilla G."/>
            <person name="Ferreira P."/>
            <person name="Barriuso J."/>
            <person name="Kellner H."/>
            <person name="Castanera R."/>
            <person name="Alfaro M."/>
            <person name="Ramirez L."/>
            <person name="Pisabarro A.G."/>
            <person name="Kuo A."/>
            <person name="Tritt A."/>
            <person name="Lipzen A."/>
            <person name="He G."/>
            <person name="Yan M."/>
            <person name="Ng V."/>
            <person name="Cullen D."/>
            <person name="Martin F."/>
            <person name="Rosso M.-N."/>
            <person name="Henrissat B."/>
            <person name="Hibbett D."/>
            <person name="Martinez A.T."/>
            <person name="Grigoriev I.V."/>
        </authorList>
    </citation>
    <scope>NUCLEOTIDE SEQUENCE</scope>
    <source>
        <strain evidence="15">ATCC 90797</strain>
    </source>
</reference>
<sequence length="628" mass="69877">MHTAYSAVSQAPRSSVWTKQLLHYGVFGAGNRRGIPHREGEHHVQASTVICERDSSMGEGLLSLLGYHGRLPIHSASQNRASSLRPRSWNPSAAILDPCNAIEDASSGHRRRVSSPPNPKRQPAPRKLKNSYSPNLPKPATSQEIVKDLFVTNGAILASRKKMPIKSRILDGRGITDTPYNGSWRKFRHIVSAFLGARAVDGYNDTFDSETTELLQELYRCGQAGAAPVNPRPHAGRFSFNVMLSIVYGDRTDSINHPLVAHALKLAREFTRTAHTDICKELRGPRFEPRRLHPAPPQRLPNRMTSRGENLHRDLIETYGGMALALEQHVKRGEIAPGALRRQSWRRGRRRNCITWTYRWLCSALMIGGLLDYVLACVEGETASVILWFSGLVLARPEIQAKAQAELDHVVGRDRLPALEDERDLPFVHALIKLLSTRFCAPGLNSLMSLNFFSGNRTSTQPVVARHFLTLAYKTSLYKLIFTMFARTAVTLATSTKSATIQQIKRVLWDAEARVYAARLGAAEKQYLEGRVREECEARGFNARGAVAAYIRGPAHSGGVRPEDPFHITYHVFGANGYCMEDWSTHHTHLTDTFRLYVANDEVDLRAKACLAAAQASAPNTKSDGGAW</sequence>
<evidence type="ECO:0000256" key="8">
    <source>
        <dbReference type="ARBA" id="ARBA00022989"/>
    </source>
</evidence>
<evidence type="ECO:0000256" key="6">
    <source>
        <dbReference type="ARBA" id="ARBA00022692"/>
    </source>
</evidence>
<dbReference type="Pfam" id="PF00067">
    <property type="entry name" value="p450"/>
    <property type="match status" value="2"/>
</dbReference>
<dbReference type="GO" id="GO:0004497">
    <property type="term" value="F:monooxygenase activity"/>
    <property type="evidence" value="ECO:0007669"/>
    <property type="project" value="UniProtKB-KW"/>
</dbReference>
<evidence type="ECO:0000256" key="4">
    <source>
        <dbReference type="ARBA" id="ARBA00010617"/>
    </source>
</evidence>
<keyword evidence="7" id="KW-0479">Metal-binding</keyword>
<keyword evidence="11" id="KW-0503">Monooxygenase</keyword>
<evidence type="ECO:0000256" key="7">
    <source>
        <dbReference type="ARBA" id="ARBA00022723"/>
    </source>
</evidence>